<name>A0A921KBZ0_9BIFI</name>
<reference evidence="1" key="1">
    <citation type="journal article" date="2021" name="PeerJ">
        <title>Extensive microbial diversity within the chicken gut microbiome revealed by metagenomics and culture.</title>
        <authorList>
            <person name="Gilroy R."/>
            <person name="Ravi A."/>
            <person name="Getino M."/>
            <person name="Pursley I."/>
            <person name="Horton D.L."/>
            <person name="Alikhan N.F."/>
            <person name="Baker D."/>
            <person name="Gharbi K."/>
            <person name="Hall N."/>
            <person name="Watson M."/>
            <person name="Adriaenssens E.M."/>
            <person name="Foster-Nyarko E."/>
            <person name="Jarju S."/>
            <person name="Secka A."/>
            <person name="Antonio M."/>
            <person name="Oren A."/>
            <person name="Chaudhuri R.R."/>
            <person name="La Ragione R."/>
            <person name="Hildebrand F."/>
            <person name="Pallen M.J."/>
        </authorList>
    </citation>
    <scope>NUCLEOTIDE SEQUENCE</scope>
    <source>
        <strain evidence="1">578</strain>
    </source>
</reference>
<gene>
    <name evidence="1" type="ORF">K8U78_00985</name>
</gene>
<organism evidence="1 2">
    <name type="scientific">Aeriscardovia aeriphila</name>
    <dbReference type="NCBI Taxonomy" id="218139"/>
    <lineage>
        <taxon>Bacteria</taxon>
        <taxon>Bacillati</taxon>
        <taxon>Actinomycetota</taxon>
        <taxon>Actinomycetes</taxon>
        <taxon>Bifidobacteriales</taxon>
        <taxon>Bifidobacteriaceae</taxon>
        <taxon>Aeriscardovia</taxon>
    </lineage>
</organism>
<protein>
    <submittedName>
        <fullName evidence="1">Uncharacterized protein</fullName>
    </submittedName>
</protein>
<accession>A0A921KBZ0</accession>
<proteinExistence type="predicted"/>
<dbReference type="Proteomes" id="UP000715651">
    <property type="component" value="Unassembled WGS sequence"/>
</dbReference>
<sequence>MTKTFKAIKAVTIIAWAIAAVSSLIMQDWQQAAVSAMFAAATSMVRL</sequence>
<evidence type="ECO:0000313" key="2">
    <source>
        <dbReference type="Proteomes" id="UP000715651"/>
    </source>
</evidence>
<evidence type="ECO:0000313" key="1">
    <source>
        <dbReference type="EMBL" id="HJF17739.1"/>
    </source>
</evidence>
<comment type="caution">
    <text evidence="1">The sequence shown here is derived from an EMBL/GenBank/DDBJ whole genome shotgun (WGS) entry which is preliminary data.</text>
</comment>
<dbReference type="EMBL" id="DYWK01000002">
    <property type="protein sequence ID" value="HJF17739.1"/>
    <property type="molecule type" value="Genomic_DNA"/>
</dbReference>
<dbReference type="AlphaFoldDB" id="A0A921KBZ0"/>
<reference evidence="1" key="2">
    <citation type="submission" date="2021-09" db="EMBL/GenBank/DDBJ databases">
        <authorList>
            <person name="Gilroy R."/>
        </authorList>
    </citation>
    <scope>NUCLEOTIDE SEQUENCE</scope>
    <source>
        <strain evidence="1">578</strain>
    </source>
</reference>